<gene>
    <name evidence="2" type="ordered locus">Sph21_1237</name>
</gene>
<name>F4CE41_SPHS2</name>
<keyword evidence="1" id="KW-0812">Transmembrane</keyword>
<organism evidence="2">
    <name type="scientific">Sphingobacterium sp. (strain 21)</name>
    <dbReference type="NCBI Taxonomy" id="743722"/>
    <lineage>
        <taxon>Bacteria</taxon>
        <taxon>Pseudomonadati</taxon>
        <taxon>Bacteroidota</taxon>
        <taxon>Sphingobacteriia</taxon>
        <taxon>Sphingobacteriales</taxon>
        <taxon>Sphingobacteriaceae</taxon>
        <taxon>Sphingobacterium</taxon>
    </lineage>
</organism>
<reference evidence="2" key="1">
    <citation type="submission" date="2011-03" db="EMBL/GenBank/DDBJ databases">
        <title>Complete sequence of Sphingobacterium sp. 21.</title>
        <authorList>
            <consortium name="US DOE Joint Genome Institute"/>
            <person name="Lucas S."/>
            <person name="Copeland A."/>
            <person name="Lapidus A."/>
            <person name="Cheng J.-F."/>
            <person name="Goodwin L."/>
            <person name="Pitluck S."/>
            <person name="Davenport K."/>
            <person name="Detter J.C."/>
            <person name="Han C."/>
            <person name="Tapia R."/>
            <person name="Land M."/>
            <person name="Hauser L."/>
            <person name="Kyrpides N."/>
            <person name="Ivanova N."/>
            <person name="Ovchinnikova G."/>
            <person name="Pagani I."/>
            <person name="Siebers A.K."/>
            <person name="Allgaier M."/>
            <person name="Thelen M.P."/>
            <person name="Hugenholtz P."/>
            <person name="Woyke T."/>
        </authorList>
    </citation>
    <scope>NUCLEOTIDE SEQUENCE</scope>
    <source>
        <strain evidence="2">21</strain>
    </source>
</reference>
<keyword evidence="1" id="KW-0472">Membrane</keyword>
<accession>F4CE41</accession>
<evidence type="ECO:0000256" key="1">
    <source>
        <dbReference type="SAM" id="Phobius"/>
    </source>
</evidence>
<dbReference type="EMBL" id="CP002584">
    <property type="protein sequence ID" value="ADZ77802.1"/>
    <property type="molecule type" value="Genomic_DNA"/>
</dbReference>
<dbReference type="PATRIC" id="fig|743722.3.peg.1325"/>
<evidence type="ECO:0000313" key="2">
    <source>
        <dbReference type="EMBL" id="ADZ77802.1"/>
    </source>
</evidence>
<keyword evidence="1" id="KW-1133">Transmembrane helix</keyword>
<feature type="transmembrane region" description="Helical" evidence="1">
    <location>
        <begin position="16"/>
        <end position="34"/>
    </location>
</feature>
<dbReference type="AlphaFoldDB" id="F4CE41"/>
<dbReference type="STRING" id="743722.Sph21_1237"/>
<dbReference type="KEGG" id="shg:Sph21_1237"/>
<protein>
    <submittedName>
        <fullName evidence="2">Uncharacterized protein</fullName>
    </submittedName>
</protein>
<proteinExistence type="predicted"/>
<sequence>MEHAFLCLIFCKVTNYLGGIVLAIGNITYTLYGYQNKGKHQDDRKSERNLLKYPK</sequence>
<dbReference type="HOGENOM" id="CLU_3030097_0_0_10"/>